<keyword evidence="1" id="KW-1185">Reference proteome</keyword>
<proteinExistence type="predicted"/>
<evidence type="ECO:0000313" key="2">
    <source>
        <dbReference type="WBParaSite" id="Hba_04717"/>
    </source>
</evidence>
<reference evidence="2" key="1">
    <citation type="submission" date="2016-11" db="UniProtKB">
        <authorList>
            <consortium name="WormBaseParasite"/>
        </authorList>
    </citation>
    <scope>IDENTIFICATION</scope>
</reference>
<dbReference type="Proteomes" id="UP000095283">
    <property type="component" value="Unplaced"/>
</dbReference>
<protein>
    <submittedName>
        <fullName evidence="2">HTH_48 domain-containing protein</fullName>
    </submittedName>
</protein>
<accession>A0A1I7WIA1</accession>
<dbReference type="WBParaSite" id="Hba_04717">
    <property type="protein sequence ID" value="Hba_04717"/>
    <property type="gene ID" value="Hba_04717"/>
</dbReference>
<name>A0A1I7WIA1_HETBA</name>
<dbReference type="AlphaFoldDB" id="A0A1I7WIA1"/>
<evidence type="ECO:0000313" key="1">
    <source>
        <dbReference type="Proteomes" id="UP000095283"/>
    </source>
</evidence>
<organism evidence="1 2">
    <name type="scientific">Heterorhabditis bacteriophora</name>
    <name type="common">Entomopathogenic nematode worm</name>
    <dbReference type="NCBI Taxonomy" id="37862"/>
    <lineage>
        <taxon>Eukaryota</taxon>
        <taxon>Metazoa</taxon>
        <taxon>Ecdysozoa</taxon>
        <taxon>Nematoda</taxon>
        <taxon>Chromadorea</taxon>
        <taxon>Rhabditida</taxon>
        <taxon>Rhabditina</taxon>
        <taxon>Rhabditomorpha</taxon>
        <taxon>Strongyloidea</taxon>
        <taxon>Heterorhabditidae</taxon>
        <taxon>Heterorhabditis</taxon>
    </lineage>
</organism>
<sequence>MKILTISMSVAQINHILNHTNISLTLKKIFKECNII</sequence>